<proteinExistence type="predicted"/>
<protein>
    <submittedName>
        <fullName evidence="1">Uncharacterized protein</fullName>
    </submittedName>
</protein>
<dbReference type="EMBL" id="JACHGK010000032">
    <property type="protein sequence ID" value="MBB6447887.1"/>
    <property type="molecule type" value="Genomic_DNA"/>
</dbReference>
<comment type="caution">
    <text evidence="1">The sequence shown here is derived from an EMBL/GenBank/DDBJ whole genome shotgun (WGS) entry which is preliminary data.</text>
</comment>
<dbReference type="Proteomes" id="UP000531594">
    <property type="component" value="Unassembled WGS sequence"/>
</dbReference>
<dbReference type="AlphaFoldDB" id="A0A7X0HXN2"/>
<evidence type="ECO:0000313" key="1">
    <source>
        <dbReference type="EMBL" id="MBB6447887.1"/>
    </source>
</evidence>
<sequence>MNLSIDDLDFSNLDKRLSHLSKEQIAELIAAYYDGEKIKDLLSEYEIKTTASNLVKIFPAVLNGEYCIKCESPIVMHLESRSYSNYFNNHQKYCSSCGHQETSFCICEFCKKERMEAKRLEEESQKRLIEKKRQLLCEHYEEDNWEMILETDLSLEDRLYLAVILRGALSEDTSYIEPLENIKGKIAPTIEYEREIIITLTGRNILVPSLKSKVDDFEIEFVSEDEEQYKIAYYIYKVHYRLNVMPEDDDYDAMIKRLMYPHLNDEEGFKDFCYGIWRQVALNECLQYLLYQMHKVGYTFNPGEKTIKVFEELLEHFSVSQIYSIIYRSVANSTQRYQAREITKIHAQNSVISSCESYGQRAIAQGWKLTHYARLRDLPETYISNVLFTSIMQIAELGFSEKPTPDF</sequence>
<gene>
    <name evidence="1" type="ORF">HNR53_004598</name>
</gene>
<name>A0A7X0HXN2_9BACI</name>
<accession>A0A7X0HXN2</accession>
<dbReference type="RefSeq" id="WP_184530253.1">
    <property type="nucleotide sequence ID" value="NZ_JACHGK010000032.1"/>
</dbReference>
<evidence type="ECO:0000313" key="2">
    <source>
        <dbReference type="Proteomes" id="UP000531594"/>
    </source>
</evidence>
<reference evidence="1 2" key="1">
    <citation type="submission" date="2020-08" db="EMBL/GenBank/DDBJ databases">
        <title>Genomic Encyclopedia of Type Strains, Phase IV (KMG-IV): sequencing the most valuable type-strain genomes for metagenomic binning, comparative biology and taxonomic classification.</title>
        <authorList>
            <person name="Goeker M."/>
        </authorList>
    </citation>
    <scope>NUCLEOTIDE SEQUENCE [LARGE SCALE GENOMIC DNA]</scope>
    <source>
        <strain evidence="1 2">DSM 5391</strain>
    </source>
</reference>
<keyword evidence="2" id="KW-1185">Reference proteome</keyword>
<organism evidence="1 2">
    <name type="scientific">Bacillus benzoevorans</name>
    <dbReference type="NCBI Taxonomy" id="1456"/>
    <lineage>
        <taxon>Bacteria</taxon>
        <taxon>Bacillati</taxon>
        <taxon>Bacillota</taxon>
        <taxon>Bacilli</taxon>
        <taxon>Bacillales</taxon>
        <taxon>Bacillaceae</taxon>
        <taxon>Bacillus</taxon>
    </lineage>
</organism>